<dbReference type="Proteomes" id="UP000427906">
    <property type="component" value="Chromosome"/>
</dbReference>
<organism evidence="1 2">
    <name type="scientific">Desulfosarcina alkanivorans</name>
    <dbReference type="NCBI Taxonomy" id="571177"/>
    <lineage>
        <taxon>Bacteria</taxon>
        <taxon>Pseudomonadati</taxon>
        <taxon>Thermodesulfobacteriota</taxon>
        <taxon>Desulfobacteria</taxon>
        <taxon>Desulfobacterales</taxon>
        <taxon>Desulfosarcinaceae</taxon>
        <taxon>Desulfosarcina</taxon>
    </lineage>
</organism>
<protein>
    <recommendedName>
        <fullName evidence="3">Cytidylate kinase</fullName>
    </recommendedName>
</protein>
<evidence type="ECO:0008006" key="3">
    <source>
        <dbReference type="Google" id="ProtNLM"/>
    </source>
</evidence>
<dbReference type="OrthoDB" id="5414632at2"/>
<dbReference type="RefSeq" id="WP_155318650.1">
    <property type="nucleotide sequence ID" value="NZ_AP021874.1"/>
</dbReference>
<accession>A0A5K7YQT0</accession>
<name>A0A5K7YQT0_9BACT</name>
<dbReference type="InterPro" id="IPR027417">
    <property type="entry name" value="P-loop_NTPase"/>
</dbReference>
<reference evidence="1 2" key="1">
    <citation type="submission" date="2019-11" db="EMBL/GenBank/DDBJ databases">
        <title>Comparative genomics of hydrocarbon-degrading Desulfosarcina strains.</title>
        <authorList>
            <person name="Watanabe M."/>
            <person name="Kojima H."/>
            <person name="Fukui M."/>
        </authorList>
    </citation>
    <scope>NUCLEOTIDE SEQUENCE [LARGE SCALE GENOMIC DNA]</scope>
    <source>
        <strain evidence="1 2">PL12</strain>
    </source>
</reference>
<sequence length="246" mass="27129">MAGNYVPGTYAKRKPGSEKLVGHYVRQWEKRQLALNASEQAAAAPLELPPCIAFSRKIGGGALEIADIVAEKLGYRVADRELIEQIASQSNISEKAIAYFDERFPGYVNRTLKYLFGEKAFIDSDYSRHLISAVIAIAGLEPTIFVGRGTHLILPRERVLAVRCICSDARRAGRIADIMKIGKAEAEKKLSGIDKEQAAFFKKVFGKKAASPYEFDMVMNLDHFSRPGDAADIVALAFDKKFKDAG</sequence>
<evidence type="ECO:0000313" key="2">
    <source>
        <dbReference type="Proteomes" id="UP000427906"/>
    </source>
</evidence>
<dbReference type="Pfam" id="PF13189">
    <property type="entry name" value="Cytidylate_kin2"/>
    <property type="match status" value="1"/>
</dbReference>
<dbReference type="EMBL" id="AP021874">
    <property type="protein sequence ID" value="BBO70720.1"/>
    <property type="molecule type" value="Genomic_DNA"/>
</dbReference>
<dbReference type="AlphaFoldDB" id="A0A5K7YQT0"/>
<dbReference type="KEGG" id="dalk:DSCA_46500"/>
<proteinExistence type="predicted"/>
<dbReference type="Gene3D" id="3.40.50.300">
    <property type="entry name" value="P-loop containing nucleotide triphosphate hydrolases"/>
    <property type="match status" value="1"/>
</dbReference>
<gene>
    <name evidence="1" type="ORF">DSCA_46500</name>
</gene>
<evidence type="ECO:0000313" key="1">
    <source>
        <dbReference type="EMBL" id="BBO70720.1"/>
    </source>
</evidence>
<keyword evidence="2" id="KW-1185">Reference proteome</keyword>